<proteinExistence type="predicted"/>
<dbReference type="EMBL" id="JANTHX010000004">
    <property type="protein sequence ID" value="MCS0498703.1"/>
    <property type="molecule type" value="Genomic_DNA"/>
</dbReference>
<evidence type="ECO:0000313" key="2">
    <source>
        <dbReference type="Proteomes" id="UP001205337"/>
    </source>
</evidence>
<reference evidence="1 2" key="1">
    <citation type="submission" date="2022-08" db="EMBL/GenBank/DDBJ databases">
        <authorList>
            <person name="Li F."/>
        </authorList>
    </citation>
    <scope>NUCLEOTIDE SEQUENCE [LARGE SCALE GENOMIC DNA]</scope>
    <source>
        <strain evidence="1 2">10F1B-8-1</strain>
    </source>
</reference>
<evidence type="ECO:0000313" key="1">
    <source>
        <dbReference type="EMBL" id="MCS0498703.1"/>
    </source>
</evidence>
<protein>
    <recommendedName>
        <fullName evidence="3">Type IV toxin-antitoxin system AbiEi family antitoxin domain-containing protein</fullName>
    </recommendedName>
</protein>
<keyword evidence="2" id="KW-1185">Reference proteome</keyword>
<gene>
    <name evidence="1" type="ORF">NUH29_03950</name>
</gene>
<organism evidence="1 2">
    <name type="scientific">Protaetiibacter mangrovi</name>
    <dbReference type="NCBI Taxonomy" id="2970926"/>
    <lineage>
        <taxon>Bacteria</taxon>
        <taxon>Bacillati</taxon>
        <taxon>Actinomycetota</taxon>
        <taxon>Actinomycetes</taxon>
        <taxon>Micrococcales</taxon>
        <taxon>Microbacteriaceae</taxon>
        <taxon>Protaetiibacter</taxon>
    </lineage>
</organism>
<sequence>MVDLSPALIYIDELVAAGEDARAFRRAARAGHFIRIRRGVYVARAEWDAASERERHIARTRAVFSQLRTGSPALAAGYSAAALHGVPVRRRWPEHVTLLMPYRGGGTAEPGVVRTSARWDERHSALVRGVPSTCLERTLFDVVLLDGFANGVATLDAALRSGATAKDALRDFLEEWSPASGAARCAAALGFADAASESFGESLARAIMHALGFVAPVLQHEFRDGDGSMLVDFCWPQLGIAAEFDGKMKYTRDEFSRGDPAEVVWREKRREDRLRRHVRTVVRIVWDDLLDPRRLARLLEEAGVPRSRQRYVHLDTASRVSFGA</sequence>
<name>A0ABT1ZDC1_9MICO</name>
<dbReference type="Proteomes" id="UP001205337">
    <property type="component" value="Unassembled WGS sequence"/>
</dbReference>
<accession>A0ABT1ZDC1</accession>
<dbReference type="RefSeq" id="WP_258797702.1">
    <property type="nucleotide sequence ID" value="NZ_JANTHX010000004.1"/>
</dbReference>
<comment type="caution">
    <text evidence="1">The sequence shown here is derived from an EMBL/GenBank/DDBJ whole genome shotgun (WGS) entry which is preliminary data.</text>
</comment>
<evidence type="ECO:0008006" key="3">
    <source>
        <dbReference type="Google" id="ProtNLM"/>
    </source>
</evidence>